<dbReference type="OrthoDB" id="2017321at2759"/>
<keyword evidence="2" id="KW-0804">Transcription</keyword>
<evidence type="ECO:0000256" key="1">
    <source>
        <dbReference type="ARBA" id="ARBA00007692"/>
    </source>
</evidence>
<dbReference type="EMBL" id="CAJGYO010000003">
    <property type="protein sequence ID" value="CAD6218981.1"/>
    <property type="molecule type" value="Genomic_DNA"/>
</dbReference>
<keyword evidence="3" id="KW-0809">Transit peptide</keyword>
<comment type="caution">
    <text evidence="4">The sequence shown here is derived from an EMBL/GenBank/DDBJ whole genome shotgun (WGS) entry which is preliminary data.</text>
</comment>
<reference evidence="4" key="1">
    <citation type="submission" date="2020-10" db="EMBL/GenBank/DDBJ databases">
        <authorList>
            <person name="Han B."/>
            <person name="Lu T."/>
            <person name="Zhao Q."/>
            <person name="Huang X."/>
            <person name="Zhao Y."/>
        </authorList>
    </citation>
    <scope>NUCLEOTIDE SEQUENCE</scope>
</reference>
<evidence type="ECO:0000313" key="5">
    <source>
        <dbReference type="Proteomes" id="UP000604825"/>
    </source>
</evidence>
<dbReference type="AlphaFoldDB" id="A0A811N6Y6"/>
<name>A0A811N6Y6_9POAL</name>
<dbReference type="GO" id="GO:0006353">
    <property type="term" value="P:DNA-templated transcription termination"/>
    <property type="evidence" value="ECO:0007669"/>
    <property type="project" value="UniProtKB-KW"/>
</dbReference>
<dbReference type="PANTHER" id="PTHR13068">
    <property type="entry name" value="CGI-12 PROTEIN-RELATED"/>
    <property type="match status" value="1"/>
</dbReference>
<keyword evidence="2" id="KW-0806">Transcription termination</keyword>
<evidence type="ECO:0000313" key="4">
    <source>
        <dbReference type="EMBL" id="CAD6218981.1"/>
    </source>
</evidence>
<organism evidence="4 5">
    <name type="scientific">Miscanthus lutarioriparius</name>
    <dbReference type="NCBI Taxonomy" id="422564"/>
    <lineage>
        <taxon>Eukaryota</taxon>
        <taxon>Viridiplantae</taxon>
        <taxon>Streptophyta</taxon>
        <taxon>Embryophyta</taxon>
        <taxon>Tracheophyta</taxon>
        <taxon>Spermatophyta</taxon>
        <taxon>Magnoliopsida</taxon>
        <taxon>Liliopsida</taxon>
        <taxon>Poales</taxon>
        <taxon>Poaceae</taxon>
        <taxon>PACMAD clade</taxon>
        <taxon>Panicoideae</taxon>
        <taxon>Andropogonodae</taxon>
        <taxon>Andropogoneae</taxon>
        <taxon>Saccharinae</taxon>
        <taxon>Miscanthus</taxon>
    </lineage>
</organism>
<dbReference type="PANTHER" id="PTHR13068:SF235">
    <property type="match status" value="1"/>
</dbReference>
<accession>A0A811N6Y6</accession>
<dbReference type="Proteomes" id="UP000604825">
    <property type="component" value="Unassembled WGS sequence"/>
</dbReference>
<dbReference type="SMART" id="SM00733">
    <property type="entry name" value="Mterf"/>
    <property type="match status" value="5"/>
</dbReference>
<dbReference type="GO" id="GO:0003676">
    <property type="term" value="F:nucleic acid binding"/>
    <property type="evidence" value="ECO:0007669"/>
    <property type="project" value="InterPro"/>
</dbReference>
<evidence type="ECO:0000256" key="3">
    <source>
        <dbReference type="ARBA" id="ARBA00022946"/>
    </source>
</evidence>
<evidence type="ECO:0000256" key="2">
    <source>
        <dbReference type="ARBA" id="ARBA00022472"/>
    </source>
</evidence>
<protein>
    <submittedName>
        <fullName evidence="4">Uncharacterized protein</fullName>
    </submittedName>
</protein>
<dbReference type="Gene3D" id="1.25.70.10">
    <property type="entry name" value="Transcription termination factor 3, mitochondrial"/>
    <property type="match status" value="2"/>
</dbReference>
<dbReference type="FunFam" id="1.25.70.10:FF:000001">
    <property type="entry name" value="Mitochondrial transcription termination factor-like"/>
    <property type="match status" value="1"/>
</dbReference>
<dbReference type="Pfam" id="PF02536">
    <property type="entry name" value="mTERF"/>
    <property type="match status" value="1"/>
</dbReference>
<dbReference type="InterPro" id="IPR038538">
    <property type="entry name" value="MTERF_sf"/>
</dbReference>
<keyword evidence="5" id="KW-1185">Reference proteome</keyword>
<comment type="similarity">
    <text evidence="1">Belongs to the mTERF family.</text>
</comment>
<dbReference type="InterPro" id="IPR003690">
    <property type="entry name" value="MTERF"/>
</dbReference>
<gene>
    <name evidence="4" type="ORF">NCGR_LOCUS12790</name>
</gene>
<sequence length="396" mass="43442">MIRRLPSLVRAATQLPSLIHHGNCRLLLHLPAPFSLEAYLVASCGLTPAQARNASKKALAKASKLSERAFNDLSSTRLHPGFDPDAVLALLSNIGLSRADIADVVAADPLLLRSRVDKLEPRILALRDRVGLSVPQIARFLVIGSWELRNCGDVAPKIQFFVSLYGSFDQFLVVIKKTQSLLAMNVDRVIKPNIALLLQCGLSVRDIAQLCSRVTWLLTFNPERVKELVLRAEELGVPRSSGMFKEALAAVACTTKENCAARLDLLESTLGCSKSEVATAVSKKPNIIAISDESLLRKIQFFINEVGLDPHYILQRPVLFTYSLEKRLVPRHCVMKALLAKGLLNRNVSFYTLAKTGEETFRLKFVDPHNDSVTGLADAYATTHSGSVPHSSAITS</sequence>
<keyword evidence="2" id="KW-0805">Transcription regulation</keyword>
<proteinExistence type="inferred from homology"/>